<dbReference type="InterPro" id="IPR029063">
    <property type="entry name" value="SAM-dependent_MTases_sf"/>
</dbReference>
<keyword evidence="2" id="KW-1185">Reference proteome</keyword>
<evidence type="ECO:0008006" key="3">
    <source>
        <dbReference type="Google" id="ProtNLM"/>
    </source>
</evidence>
<reference evidence="1 2" key="1">
    <citation type="submission" date="2019-02" db="EMBL/GenBank/DDBJ databases">
        <title>Deep-cultivation of Planctomycetes and their phenomic and genomic characterization uncovers novel biology.</title>
        <authorList>
            <person name="Wiegand S."/>
            <person name="Jogler M."/>
            <person name="Boedeker C."/>
            <person name="Pinto D."/>
            <person name="Vollmers J."/>
            <person name="Rivas-Marin E."/>
            <person name="Kohn T."/>
            <person name="Peeters S.H."/>
            <person name="Heuer A."/>
            <person name="Rast P."/>
            <person name="Oberbeckmann S."/>
            <person name="Bunk B."/>
            <person name="Jeske O."/>
            <person name="Meyerdierks A."/>
            <person name="Storesund J.E."/>
            <person name="Kallscheuer N."/>
            <person name="Luecker S."/>
            <person name="Lage O.M."/>
            <person name="Pohl T."/>
            <person name="Merkel B.J."/>
            <person name="Hornburger P."/>
            <person name="Mueller R.-W."/>
            <person name="Bruemmer F."/>
            <person name="Labrenz M."/>
            <person name="Spormann A.M."/>
            <person name="Op Den Camp H."/>
            <person name="Overmann J."/>
            <person name="Amann R."/>
            <person name="Jetten M.S.M."/>
            <person name="Mascher T."/>
            <person name="Medema M.H."/>
            <person name="Devos D.P."/>
            <person name="Kaster A.-K."/>
            <person name="Ovreas L."/>
            <person name="Rohde M."/>
            <person name="Galperin M.Y."/>
            <person name="Jogler C."/>
        </authorList>
    </citation>
    <scope>NUCLEOTIDE SEQUENCE [LARGE SCALE GENOMIC DNA]</scope>
    <source>
        <strain evidence="1 2">CA54</strain>
    </source>
</reference>
<accession>A0A5C6B7K9</accession>
<protein>
    <recommendedName>
        <fullName evidence="3">Class I SAM-dependent methyltransferase</fullName>
    </recommendedName>
</protein>
<dbReference type="Proteomes" id="UP000320735">
    <property type="component" value="Unassembled WGS sequence"/>
</dbReference>
<evidence type="ECO:0000313" key="2">
    <source>
        <dbReference type="Proteomes" id="UP000320735"/>
    </source>
</evidence>
<dbReference type="OrthoDB" id="292252at2"/>
<comment type="caution">
    <text evidence="1">The sequence shown here is derived from an EMBL/GenBank/DDBJ whole genome shotgun (WGS) entry which is preliminary data.</text>
</comment>
<dbReference type="AlphaFoldDB" id="A0A5C6B7K9"/>
<organism evidence="1 2">
    <name type="scientific">Symmachiella macrocystis</name>
    <dbReference type="NCBI Taxonomy" id="2527985"/>
    <lineage>
        <taxon>Bacteria</taxon>
        <taxon>Pseudomonadati</taxon>
        <taxon>Planctomycetota</taxon>
        <taxon>Planctomycetia</taxon>
        <taxon>Planctomycetales</taxon>
        <taxon>Planctomycetaceae</taxon>
        <taxon>Symmachiella</taxon>
    </lineage>
</organism>
<sequence length="173" mass="19457">MSKVAQRGALIELIRDHFGQPQKGAQIGVCDGKTSEALLGSFGRLELLMIDKWNDQKACRPAIHNTSRFSSRRQIFSCPTSHPKALELAPTAGLDFVIIDADHLKNSYFRSMRDWFYKVKLGGLFCGCDYGKSDHPGVIDAVQRWAMQMGRGKADKFHVTKLGNVWWTTRVAE</sequence>
<evidence type="ECO:0000313" key="1">
    <source>
        <dbReference type="EMBL" id="TWU07279.1"/>
    </source>
</evidence>
<dbReference type="EMBL" id="SJPP01000003">
    <property type="protein sequence ID" value="TWU07279.1"/>
    <property type="molecule type" value="Genomic_DNA"/>
</dbReference>
<name>A0A5C6B7K9_9PLAN</name>
<dbReference type="RefSeq" id="WP_146374069.1">
    <property type="nucleotide sequence ID" value="NZ_SJPP01000003.1"/>
</dbReference>
<gene>
    <name evidence="1" type="ORF">CA54_56840</name>
</gene>
<dbReference type="Gene3D" id="3.40.50.150">
    <property type="entry name" value="Vaccinia Virus protein VP39"/>
    <property type="match status" value="1"/>
</dbReference>
<proteinExistence type="predicted"/>